<dbReference type="PANTHER" id="PTHR12241:SF39">
    <property type="entry name" value="TUBULIN POLYGLUTAMYLASE TTLL9-RELATED"/>
    <property type="match status" value="1"/>
</dbReference>
<keyword evidence="3" id="KW-0547">Nucleotide-binding</keyword>
<keyword evidence="4" id="KW-0067">ATP-binding</keyword>
<dbReference type="GO" id="GO:0015631">
    <property type="term" value="F:tubulin binding"/>
    <property type="evidence" value="ECO:0007669"/>
    <property type="project" value="TreeGrafter"/>
</dbReference>
<evidence type="ECO:0000256" key="2">
    <source>
        <dbReference type="ARBA" id="ARBA00022598"/>
    </source>
</evidence>
<evidence type="ECO:0000313" key="6">
    <source>
        <dbReference type="EMBL" id="OXA59478.1"/>
    </source>
</evidence>
<comment type="caution">
    <text evidence="6">The sequence shown here is derived from an EMBL/GenBank/DDBJ whole genome shotgun (WGS) entry which is preliminary data.</text>
</comment>
<dbReference type="GO" id="GO:0036064">
    <property type="term" value="C:ciliary basal body"/>
    <property type="evidence" value="ECO:0007669"/>
    <property type="project" value="TreeGrafter"/>
</dbReference>
<dbReference type="Proteomes" id="UP000198287">
    <property type="component" value="Unassembled WGS sequence"/>
</dbReference>
<keyword evidence="2" id="KW-0436">Ligase</keyword>
<comment type="similarity">
    <text evidence="1">Belongs to the tubulin--tyrosine ligase family.</text>
</comment>
<evidence type="ECO:0000313" key="7">
    <source>
        <dbReference type="Proteomes" id="UP000198287"/>
    </source>
</evidence>
<dbReference type="InterPro" id="IPR013815">
    <property type="entry name" value="ATP_grasp_subdomain_1"/>
</dbReference>
<sequence>MSMPPPPPPMPPISFIPPPLRFRCTFSGTICDAMRRRGWQQSPEPSILSREVNSDWSLFFCDMTQFRDAMINVTNYRPLLDYQRLGHFRNCQEISRKNNLVKNLKRFRGRLERAFGKATGDKCLFMPETFILPSEHSKFLAEFRTNSDTLWIIKPAAGAQGRGIFIFKSPTDYLTWRTTFDYDNASNDDPLTDNNNAPITCVTTNDQPQQQSQNLSPRIDTRADTYVVQKYITDPYLIGGRKFDIRFYVLVTSFTPLRCYIYREGFARFSAGQFSLDALQDVYIHLTNVAIQKTSEDYNPEKGSKWSLQSLREYLSARHGREKVQGLFNTIDMIVIRTLQSAVGLVSGDPHCFEVYGFDVLIDRMLKPWLLEVNASPAFTPSNEEDYVLKLGLIDDTATVLDLEGRLTTLEIRIGGYDLLYDDGPVYANPNDSGHAIGWDNGRKLNSFLGCKNDRVPQLRDLHRSASILKSLIPSEPQEILKLRNRKSNNKDDRFLMPPALP</sequence>
<dbReference type="InterPro" id="IPR004344">
    <property type="entry name" value="TTL/TTLL_fam"/>
</dbReference>
<organism evidence="6 7">
    <name type="scientific">Folsomia candida</name>
    <name type="common">Springtail</name>
    <dbReference type="NCBI Taxonomy" id="158441"/>
    <lineage>
        <taxon>Eukaryota</taxon>
        <taxon>Metazoa</taxon>
        <taxon>Ecdysozoa</taxon>
        <taxon>Arthropoda</taxon>
        <taxon>Hexapoda</taxon>
        <taxon>Collembola</taxon>
        <taxon>Entomobryomorpha</taxon>
        <taxon>Isotomoidea</taxon>
        <taxon>Isotomidae</taxon>
        <taxon>Proisotominae</taxon>
        <taxon>Folsomia</taxon>
    </lineage>
</organism>
<reference evidence="6 7" key="1">
    <citation type="submission" date="2015-12" db="EMBL/GenBank/DDBJ databases">
        <title>The genome of Folsomia candida.</title>
        <authorList>
            <person name="Faddeeva A."/>
            <person name="Derks M.F."/>
            <person name="Anvar Y."/>
            <person name="Smit S."/>
            <person name="Van Straalen N."/>
            <person name="Roelofs D."/>
        </authorList>
    </citation>
    <scope>NUCLEOTIDE SEQUENCE [LARGE SCALE GENOMIC DNA]</scope>
    <source>
        <strain evidence="6 7">VU population</strain>
        <tissue evidence="6">Whole body</tissue>
    </source>
</reference>
<evidence type="ECO:0000256" key="4">
    <source>
        <dbReference type="ARBA" id="ARBA00022840"/>
    </source>
</evidence>
<dbReference type="EMBL" id="LNIX01000002">
    <property type="protein sequence ID" value="OXA59478.1"/>
    <property type="molecule type" value="Genomic_DNA"/>
</dbReference>
<dbReference type="GO" id="GO:0000226">
    <property type="term" value="P:microtubule cytoskeleton organization"/>
    <property type="evidence" value="ECO:0007669"/>
    <property type="project" value="TreeGrafter"/>
</dbReference>
<evidence type="ECO:0000256" key="5">
    <source>
        <dbReference type="ARBA" id="ARBA00030445"/>
    </source>
</evidence>
<dbReference type="Gene3D" id="3.30.470.20">
    <property type="entry name" value="ATP-grasp fold, B domain"/>
    <property type="match status" value="1"/>
</dbReference>
<dbReference type="GO" id="GO:0005524">
    <property type="term" value="F:ATP binding"/>
    <property type="evidence" value="ECO:0007669"/>
    <property type="project" value="UniProtKB-KW"/>
</dbReference>
<dbReference type="PANTHER" id="PTHR12241">
    <property type="entry name" value="TUBULIN POLYGLUTAMYLASE"/>
    <property type="match status" value="1"/>
</dbReference>
<dbReference type="OrthoDB" id="202825at2759"/>
<keyword evidence="7" id="KW-1185">Reference proteome</keyword>
<dbReference type="PROSITE" id="PS51221">
    <property type="entry name" value="TTL"/>
    <property type="match status" value="1"/>
</dbReference>
<dbReference type="GO" id="GO:0070740">
    <property type="term" value="F:tubulin-glutamic acid ligase activity"/>
    <property type="evidence" value="ECO:0007669"/>
    <property type="project" value="TreeGrafter"/>
</dbReference>
<dbReference type="SUPFAM" id="SSF56059">
    <property type="entry name" value="Glutathione synthetase ATP-binding domain-like"/>
    <property type="match status" value="1"/>
</dbReference>
<accession>A0A226EQL1</accession>
<dbReference type="Gene3D" id="3.30.1490.20">
    <property type="entry name" value="ATP-grasp fold, A domain"/>
    <property type="match status" value="1"/>
</dbReference>
<evidence type="ECO:0000256" key="3">
    <source>
        <dbReference type="ARBA" id="ARBA00022741"/>
    </source>
</evidence>
<dbReference type="OMA" id="IWANGPA"/>
<evidence type="ECO:0000256" key="1">
    <source>
        <dbReference type="ARBA" id="ARBA00006820"/>
    </source>
</evidence>
<dbReference type="STRING" id="158441.A0A226EQL1"/>
<dbReference type="AlphaFoldDB" id="A0A226EQL1"/>
<dbReference type="Pfam" id="PF03133">
    <property type="entry name" value="TTL"/>
    <property type="match status" value="1"/>
</dbReference>
<proteinExistence type="inferred from homology"/>
<gene>
    <name evidence="6" type="ORF">Fcan01_05183</name>
</gene>
<name>A0A226EQL1_FOLCA</name>
<protein>
    <recommendedName>
        <fullName evidence="5">Tubulin--tyrosine ligase-like protein 9</fullName>
    </recommendedName>
</protein>